<dbReference type="Gene3D" id="1.10.630.10">
    <property type="entry name" value="Cytochrome P450"/>
    <property type="match status" value="1"/>
</dbReference>
<reference evidence="8" key="1">
    <citation type="journal article" date="2020" name="Stud. Mycol.">
        <title>101 Dothideomycetes genomes: a test case for predicting lifestyles and emergence of pathogens.</title>
        <authorList>
            <person name="Haridas S."/>
            <person name="Albert R."/>
            <person name="Binder M."/>
            <person name="Bloem J."/>
            <person name="Labutti K."/>
            <person name="Salamov A."/>
            <person name="Andreopoulos B."/>
            <person name="Baker S."/>
            <person name="Barry K."/>
            <person name="Bills G."/>
            <person name="Bluhm B."/>
            <person name="Cannon C."/>
            <person name="Castanera R."/>
            <person name="Culley D."/>
            <person name="Daum C."/>
            <person name="Ezra D."/>
            <person name="Gonzalez J."/>
            <person name="Henrissat B."/>
            <person name="Kuo A."/>
            <person name="Liang C."/>
            <person name="Lipzen A."/>
            <person name="Lutzoni F."/>
            <person name="Magnuson J."/>
            <person name="Mondo S."/>
            <person name="Nolan M."/>
            <person name="Ohm R."/>
            <person name="Pangilinan J."/>
            <person name="Park H.-J."/>
            <person name="Ramirez L."/>
            <person name="Alfaro M."/>
            <person name="Sun H."/>
            <person name="Tritt A."/>
            <person name="Yoshinaga Y."/>
            <person name="Zwiers L.-H."/>
            <person name="Turgeon B."/>
            <person name="Goodwin S."/>
            <person name="Spatafora J."/>
            <person name="Crous P."/>
            <person name="Grigoriev I."/>
        </authorList>
    </citation>
    <scope>NUCLEOTIDE SEQUENCE</scope>
    <source>
        <strain evidence="8">HMLAC05119</strain>
    </source>
</reference>
<dbReference type="EMBL" id="ML979137">
    <property type="protein sequence ID" value="KAF1914716.1"/>
    <property type="molecule type" value="Genomic_DNA"/>
</dbReference>
<keyword evidence="7" id="KW-0349">Heme</keyword>
<organism evidence="8 9">
    <name type="scientific">Ampelomyces quisqualis</name>
    <name type="common">Powdery mildew agent</name>
    <dbReference type="NCBI Taxonomy" id="50730"/>
    <lineage>
        <taxon>Eukaryota</taxon>
        <taxon>Fungi</taxon>
        <taxon>Dikarya</taxon>
        <taxon>Ascomycota</taxon>
        <taxon>Pezizomycotina</taxon>
        <taxon>Dothideomycetes</taxon>
        <taxon>Pleosporomycetidae</taxon>
        <taxon>Pleosporales</taxon>
        <taxon>Pleosporineae</taxon>
        <taxon>Phaeosphaeriaceae</taxon>
        <taxon>Ampelomyces</taxon>
    </lineage>
</organism>
<dbReference type="OrthoDB" id="6692864at2759"/>
<comment type="similarity">
    <text evidence="2">Belongs to the cytochrome P450 family.</text>
</comment>
<dbReference type="PRINTS" id="PR00465">
    <property type="entry name" value="EP450IV"/>
</dbReference>
<evidence type="ECO:0000256" key="6">
    <source>
        <dbReference type="ARBA" id="ARBA00023033"/>
    </source>
</evidence>
<keyword evidence="5 7" id="KW-0408">Iron</keyword>
<keyword evidence="4" id="KW-0560">Oxidoreductase</keyword>
<protein>
    <submittedName>
        <fullName evidence="8">Cytochrome P450</fullName>
    </submittedName>
</protein>
<dbReference type="InterPro" id="IPR002403">
    <property type="entry name" value="Cyt_P450_E_grp-IV"/>
</dbReference>
<accession>A0A6A5QJ40</accession>
<sequence>MPFLIFFLEPRINAKTENIPKVHRFCSHEHLALPRLEVITPHASTKKGTKGYNAALAEGKELKHFAVDAAREAELGVIAGAYTNAITILITRELLYRHPAYQSRPHDELKDLPIRNGIIDDKHIDGTSLLVSIVHETLSSTQRSSACTSSGERDYSGWIQPRSEVSEVQNRIVLACLTTQDSRAFVQPEDFHPERWTARPELVLFNDAFVAFGYGNFSCAGRSLAMLQMRMVLVMIMRRCEIAIPPSHLTEFERFIEDQADCFSLYRVPLSLMFKGRTQTESAPRG</sequence>
<dbReference type="GO" id="GO:0004497">
    <property type="term" value="F:monooxygenase activity"/>
    <property type="evidence" value="ECO:0007669"/>
    <property type="project" value="UniProtKB-KW"/>
</dbReference>
<evidence type="ECO:0000256" key="1">
    <source>
        <dbReference type="ARBA" id="ARBA00001971"/>
    </source>
</evidence>
<proteinExistence type="inferred from homology"/>
<keyword evidence="9" id="KW-1185">Reference proteome</keyword>
<dbReference type="PANTHER" id="PTHR24305">
    <property type="entry name" value="CYTOCHROME P450"/>
    <property type="match status" value="1"/>
</dbReference>
<dbReference type="PANTHER" id="PTHR24305:SF187">
    <property type="entry name" value="P450, PUTATIVE (EUROFUNG)-RELATED"/>
    <property type="match status" value="1"/>
</dbReference>
<dbReference type="InterPro" id="IPR036396">
    <property type="entry name" value="Cyt_P450_sf"/>
</dbReference>
<evidence type="ECO:0000256" key="3">
    <source>
        <dbReference type="ARBA" id="ARBA00022723"/>
    </source>
</evidence>
<keyword evidence="3 7" id="KW-0479">Metal-binding</keyword>
<evidence type="ECO:0000256" key="5">
    <source>
        <dbReference type="ARBA" id="ARBA00023004"/>
    </source>
</evidence>
<evidence type="ECO:0000256" key="2">
    <source>
        <dbReference type="ARBA" id="ARBA00010617"/>
    </source>
</evidence>
<gene>
    <name evidence="8" type="ORF">BDU57DRAFT_531153</name>
</gene>
<dbReference type="GO" id="GO:0020037">
    <property type="term" value="F:heme binding"/>
    <property type="evidence" value="ECO:0007669"/>
    <property type="project" value="InterPro"/>
</dbReference>
<evidence type="ECO:0000313" key="8">
    <source>
        <dbReference type="EMBL" id="KAF1914716.1"/>
    </source>
</evidence>
<evidence type="ECO:0000256" key="4">
    <source>
        <dbReference type="ARBA" id="ARBA00023002"/>
    </source>
</evidence>
<dbReference type="SUPFAM" id="SSF48264">
    <property type="entry name" value="Cytochrome P450"/>
    <property type="match status" value="1"/>
</dbReference>
<evidence type="ECO:0000313" key="9">
    <source>
        <dbReference type="Proteomes" id="UP000800096"/>
    </source>
</evidence>
<dbReference type="Pfam" id="PF00067">
    <property type="entry name" value="p450"/>
    <property type="match status" value="1"/>
</dbReference>
<dbReference type="AlphaFoldDB" id="A0A6A5QJ40"/>
<dbReference type="InterPro" id="IPR001128">
    <property type="entry name" value="Cyt_P450"/>
</dbReference>
<name>A0A6A5QJ40_AMPQU</name>
<dbReference type="Proteomes" id="UP000800096">
    <property type="component" value="Unassembled WGS sequence"/>
</dbReference>
<feature type="binding site" description="axial binding residue" evidence="7">
    <location>
        <position position="219"/>
    </location>
    <ligand>
        <name>heme</name>
        <dbReference type="ChEBI" id="CHEBI:30413"/>
    </ligand>
    <ligandPart>
        <name>Fe</name>
        <dbReference type="ChEBI" id="CHEBI:18248"/>
    </ligandPart>
</feature>
<dbReference type="GO" id="GO:0005506">
    <property type="term" value="F:iron ion binding"/>
    <property type="evidence" value="ECO:0007669"/>
    <property type="project" value="InterPro"/>
</dbReference>
<comment type="cofactor">
    <cofactor evidence="1 7">
        <name>heme</name>
        <dbReference type="ChEBI" id="CHEBI:30413"/>
    </cofactor>
</comment>
<dbReference type="GO" id="GO:0016705">
    <property type="term" value="F:oxidoreductase activity, acting on paired donors, with incorporation or reduction of molecular oxygen"/>
    <property type="evidence" value="ECO:0007669"/>
    <property type="project" value="InterPro"/>
</dbReference>
<evidence type="ECO:0000256" key="7">
    <source>
        <dbReference type="PIRSR" id="PIRSR602403-1"/>
    </source>
</evidence>
<keyword evidence="6" id="KW-0503">Monooxygenase</keyword>
<dbReference type="InterPro" id="IPR050121">
    <property type="entry name" value="Cytochrome_P450_monoxygenase"/>
</dbReference>